<dbReference type="Proteomes" id="UP000215788">
    <property type="component" value="Unassembled WGS sequence"/>
</dbReference>
<dbReference type="OrthoDB" id="9152256at2"/>
<protein>
    <recommendedName>
        <fullName evidence="3">NTF2 fold immunity protein domain-containing protein</fullName>
    </recommendedName>
</protein>
<dbReference type="AlphaFoldDB" id="A0A266NAJ3"/>
<sequence length="181" mass="20614">MKDQPGRIQFCTKPELTAVLSLGYFLIHVLATVETEMKSMSPAERVQTFINQMVVWEAGFHAEKKSDHYKHSTEYRCRADADAKARLVDIFSENLSAKSLNALGAARLETLGTGRPPEYDQTVLMDTENRFGTGWTVETRKTKGINQRYQYILKMESGTPKISGVNVWRNSAEKWEHRNAI</sequence>
<evidence type="ECO:0008006" key="3">
    <source>
        <dbReference type="Google" id="ProtNLM"/>
    </source>
</evidence>
<gene>
    <name evidence="1" type="ORF">CJF39_14680</name>
</gene>
<accession>A0A266NAJ3</accession>
<reference evidence="1 2" key="1">
    <citation type="submission" date="2017-08" db="EMBL/GenBank/DDBJ databases">
        <title>Genomic and metabolic characterisation of spoilage-associated Pseudomonas species.</title>
        <authorList>
            <person name="Stanborough T."/>
            <person name="Fegan N."/>
            <person name="Powell S.M."/>
            <person name="Singh T."/>
            <person name="Tamplin M.L."/>
            <person name="Chandry P.S."/>
        </authorList>
    </citation>
    <scope>NUCLEOTIDE SEQUENCE [LARGE SCALE GENOMIC DNA]</scope>
    <source>
        <strain evidence="1 2">L1802</strain>
    </source>
</reference>
<evidence type="ECO:0000313" key="2">
    <source>
        <dbReference type="Proteomes" id="UP000215788"/>
    </source>
</evidence>
<name>A0A266NAJ3_9PSED</name>
<proteinExistence type="predicted"/>
<comment type="caution">
    <text evidence="1">The sequence shown here is derived from an EMBL/GenBank/DDBJ whole genome shotgun (WGS) entry which is preliminary data.</text>
</comment>
<organism evidence="1 2">
    <name type="scientific">Pseudomonas lundensis</name>
    <dbReference type="NCBI Taxonomy" id="86185"/>
    <lineage>
        <taxon>Bacteria</taxon>
        <taxon>Pseudomonadati</taxon>
        <taxon>Pseudomonadota</taxon>
        <taxon>Gammaproteobacteria</taxon>
        <taxon>Pseudomonadales</taxon>
        <taxon>Pseudomonadaceae</taxon>
        <taxon>Pseudomonas</taxon>
    </lineage>
</organism>
<evidence type="ECO:0000313" key="1">
    <source>
        <dbReference type="EMBL" id="OZY58805.1"/>
    </source>
</evidence>
<dbReference type="EMBL" id="NQKI01000022">
    <property type="protein sequence ID" value="OZY58805.1"/>
    <property type="molecule type" value="Genomic_DNA"/>
</dbReference>